<feature type="domain" description="Ig-like" evidence="5">
    <location>
        <begin position="21"/>
        <end position="120"/>
    </location>
</feature>
<dbReference type="InterPro" id="IPR007110">
    <property type="entry name" value="Ig-like_dom"/>
</dbReference>
<evidence type="ECO:0000256" key="2">
    <source>
        <dbReference type="SAM" id="Phobius"/>
    </source>
</evidence>
<proteinExistence type="predicted"/>
<keyword evidence="2" id="KW-0472">Membrane</keyword>
<dbReference type="SMART" id="SM00308">
    <property type="entry name" value="LH2"/>
    <property type="match status" value="1"/>
</dbReference>
<dbReference type="GeneTree" id="ENSGT00940000166516"/>
<reference evidence="6" key="1">
    <citation type="submission" date="2025-08" db="UniProtKB">
        <authorList>
            <consortium name="Ensembl"/>
        </authorList>
    </citation>
    <scope>IDENTIFICATION</scope>
</reference>
<feature type="chain" id="PRO_5034444966" description="Ig-like domain-containing protein" evidence="3">
    <location>
        <begin position="19"/>
        <end position="463"/>
    </location>
</feature>
<dbReference type="PANTHER" id="PTHR45901">
    <property type="entry name" value="PROTEIN CBG12474"/>
    <property type="match status" value="1"/>
</dbReference>
<dbReference type="SUPFAM" id="SSF48726">
    <property type="entry name" value="Immunoglobulin"/>
    <property type="match status" value="1"/>
</dbReference>
<dbReference type="InterPro" id="IPR036392">
    <property type="entry name" value="PLAT/LH2_dom_sf"/>
</dbReference>
<dbReference type="PROSITE" id="PS50835">
    <property type="entry name" value="IG_LIKE"/>
    <property type="match status" value="1"/>
</dbReference>
<evidence type="ECO:0000259" key="4">
    <source>
        <dbReference type="PROSITE" id="PS50095"/>
    </source>
</evidence>
<dbReference type="Gene3D" id="2.60.60.20">
    <property type="entry name" value="PLAT/LH2 domain"/>
    <property type="match status" value="1"/>
</dbReference>
<dbReference type="Proteomes" id="UP000694388">
    <property type="component" value="Unplaced"/>
</dbReference>
<dbReference type="InterPro" id="IPR013783">
    <property type="entry name" value="Ig-like_fold"/>
</dbReference>
<feature type="signal peptide" evidence="3">
    <location>
        <begin position="1"/>
        <end position="18"/>
    </location>
</feature>
<keyword evidence="2" id="KW-0812">Transmembrane</keyword>
<evidence type="ECO:0000313" key="7">
    <source>
        <dbReference type="Proteomes" id="UP000694388"/>
    </source>
</evidence>
<dbReference type="InterPro" id="IPR052970">
    <property type="entry name" value="Inner_ear_hair_cell_LOXHD"/>
</dbReference>
<name>A0A8C4NCY3_EPTBU</name>
<feature type="domain" description="PLAT" evidence="4">
    <location>
        <begin position="163"/>
        <end position="281"/>
    </location>
</feature>
<dbReference type="SUPFAM" id="SSF49723">
    <property type="entry name" value="Lipase/lipooxygenase domain (PLAT/LH2 domain)"/>
    <property type="match status" value="1"/>
</dbReference>
<feature type="transmembrane region" description="Helical" evidence="2">
    <location>
        <begin position="433"/>
        <end position="455"/>
    </location>
</feature>
<dbReference type="PANTHER" id="PTHR45901:SF3">
    <property type="entry name" value="LIPOXYGENASE HOMOLOGY DOMAIN-CONTAINING PROTEIN 1"/>
    <property type="match status" value="1"/>
</dbReference>
<dbReference type="InterPro" id="IPR001024">
    <property type="entry name" value="PLAT/LH2_dom"/>
</dbReference>
<dbReference type="PROSITE" id="PS50095">
    <property type="entry name" value="PLAT"/>
    <property type="match status" value="1"/>
</dbReference>
<reference evidence="6" key="2">
    <citation type="submission" date="2025-09" db="UniProtKB">
        <authorList>
            <consortium name="Ensembl"/>
        </authorList>
    </citation>
    <scope>IDENTIFICATION</scope>
</reference>
<evidence type="ECO:0000256" key="3">
    <source>
        <dbReference type="SAM" id="SignalP"/>
    </source>
</evidence>
<evidence type="ECO:0008006" key="8">
    <source>
        <dbReference type="Google" id="ProtNLM"/>
    </source>
</evidence>
<dbReference type="Gene3D" id="2.60.40.10">
    <property type="entry name" value="Immunoglobulins"/>
    <property type="match status" value="1"/>
</dbReference>
<comment type="caution">
    <text evidence="1">Lacks conserved residue(s) required for the propagation of feature annotation.</text>
</comment>
<organism evidence="6 7">
    <name type="scientific">Eptatretus burgeri</name>
    <name type="common">Inshore hagfish</name>
    <dbReference type="NCBI Taxonomy" id="7764"/>
    <lineage>
        <taxon>Eukaryota</taxon>
        <taxon>Metazoa</taxon>
        <taxon>Chordata</taxon>
        <taxon>Craniata</taxon>
        <taxon>Vertebrata</taxon>
        <taxon>Cyclostomata</taxon>
        <taxon>Myxini</taxon>
        <taxon>Myxiniformes</taxon>
        <taxon>Myxinidae</taxon>
        <taxon>Eptatretinae</taxon>
        <taxon>Eptatretus</taxon>
    </lineage>
</organism>
<protein>
    <recommendedName>
        <fullName evidence="8">Ig-like domain-containing protein</fullName>
    </recommendedName>
</protein>
<dbReference type="AlphaFoldDB" id="A0A8C4NCY3"/>
<dbReference type="Pfam" id="PF01477">
    <property type="entry name" value="PLAT"/>
    <property type="match status" value="1"/>
</dbReference>
<sequence>MRDSLLVLMLIFGQSTCSVQPGITVLGVNEHTCVNLPCDCGTRGSPWVRWTRDADVDGVVEKQISCNRTYCYDIDCDQKQNTKLNHHKILPNGDLQISRVEKRDSGLYRCLDQPSRGSLTECDSTSSFCTSGDHEEESAGAVTQSSCEVPLLLYISDSTQESKDYKIHIKTGDVWWAGTDSNVYITMCGRLECLRSYHLKPSSTHRDLFEPNQVHVFSVRSHYLGNLENVSIWHDGSGKYPSWFLENIRITETFSGMQQIFTCSCEVEGNKPKTLYPKVPGSCHSLHDKEPKIPYVPNPLMGTPLLSCEIQNPRSNNLSLLWMIRSTEGDNRVIAVAGTWADILASCLWKSKARNYGVLEPGQDSCPESSHCLLPPSGVTRDELDRYRCLIGPGEDGTWREQVLSVLLLTTDNTRDRLEETNNPSSLSGCQPALIAAITVNVLALFPFTMFVFLVKRYREKRL</sequence>
<keyword evidence="2" id="KW-1133">Transmembrane helix</keyword>
<dbReference type="Ensembl" id="ENSEBUT00000005297.1">
    <property type="protein sequence ID" value="ENSEBUP00000004859.1"/>
    <property type="gene ID" value="ENSEBUG00000003372.1"/>
</dbReference>
<keyword evidence="7" id="KW-1185">Reference proteome</keyword>
<evidence type="ECO:0000256" key="1">
    <source>
        <dbReference type="PROSITE-ProRule" id="PRU00152"/>
    </source>
</evidence>
<accession>A0A8C4NCY3</accession>
<evidence type="ECO:0000259" key="5">
    <source>
        <dbReference type="PROSITE" id="PS50835"/>
    </source>
</evidence>
<keyword evidence="3" id="KW-0732">Signal</keyword>
<dbReference type="InterPro" id="IPR036179">
    <property type="entry name" value="Ig-like_dom_sf"/>
</dbReference>
<evidence type="ECO:0000313" key="6">
    <source>
        <dbReference type="Ensembl" id="ENSEBUP00000004859.1"/>
    </source>
</evidence>